<reference evidence="1 2" key="1">
    <citation type="submission" date="2016-09" db="EMBL/GenBank/DDBJ databases">
        <authorList>
            <person name="Capua I."/>
            <person name="De Benedictis P."/>
            <person name="Joannis T."/>
            <person name="Lombin L.H."/>
            <person name="Cattoli G."/>
        </authorList>
    </citation>
    <scope>NUCLEOTIDE SEQUENCE [LARGE SCALE GENOMIC DNA]</scope>
    <source>
        <strain evidence="1 2">NRS-1</strain>
    </source>
</reference>
<name>A0A1E5UBH9_9FLAO</name>
<organism evidence="1 2">
    <name type="scientific">Cloacibacterium normanense</name>
    <dbReference type="NCBI Taxonomy" id="237258"/>
    <lineage>
        <taxon>Bacteria</taxon>
        <taxon>Pseudomonadati</taxon>
        <taxon>Bacteroidota</taxon>
        <taxon>Flavobacteriia</taxon>
        <taxon>Flavobacteriales</taxon>
        <taxon>Weeksellaceae</taxon>
    </lineage>
</organism>
<protein>
    <recommendedName>
        <fullName evidence="3">Lipoprotein</fullName>
    </recommendedName>
</protein>
<dbReference type="PATRIC" id="fig|237258.4.peg.1074"/>
<accession>A0A1E5UBH9</accession>
<evidence type="ECO:0000313" key="2">
    <source>
        <dbReference type="Proteomes" id="UP000095601"/>
    </source>
</evidence>
<gene>
    <name evidence="1" type="ORF">BHF72_0894</name>
</gene>
<evidence type="ECO:0008006" key="3">
    <source>
        <dbReference type="Google" id="ProtNLM"/>
    </source>
</evidence>
<evidence type="ECO:0000313" key="1">
    <source>
        <dbReference type="EMBL" id="OEL10200.1"/>
    </source>
</evidence>
<dbReference type="KEGG" id="cnr:EB819_09090"/>
<dbReference type="EMBL" id="MKGI01000079">
    <property type="protein sequence ID" value="OEL10200.1"/>
    <property type="molecule type" value="Genomic_DNA"/>
</dbReference>
<dbReference type="OrthoDB" id="1442561at2"/>
<dbReference type="RefSeq" id="WP_069800789.1">
    <property type="nucleotide sequence ID" value="NZ_CP034157.1"/>
</dbReference>
<keyword evidence="2" id="KW-1185">Reference proteome</keyword>
<dbReference type="PROSITE" id="PS51257">
    <property type="entry name" value="PROKAR_LIPOPROTEIN"/>
    <property type="match status" value="1"/>
</dbReference>
<comment type="caution">
    <text evidence="1">The sequence shown here is derived from an EMBL/GenBank/DDBJ whole genome shotgun (WGS) entry which is preliminary data.</text>
</comment>
<proteinExistence type="predicted"/>
<dbReference type="Proteomes" id="UP000095601">
    <property type="component" value="Unassembled WGS sequence"/>
</dbReference>
<sequence>MKNTNLFFAVLAFSTLISCGSWVRIGDLTSISNRNLDDSKKYVLLNREVEGIADADSDALENAIDDLTKKYEGEFIRNAKIYVKDNGKKVKVIGDVWGIQNAMVAVNTSANAEIKLEVGDSVVFKRKGEIVDGKIIGINSNVLIVEYGKGKKIELKFDEVTKTNK</sequence>
<dbReference type="AlphaFoldDB" id="A0A1E5UBH9"/>